<evidence type="ECO:0000313" key="2">
    <source>
        <dbReference type="Proteomes" id="UP000279236"/>
    </source>
</evidence>
<dbReference type="AlphaFoldDB" id="A0A427Y5P6"/>
<organism evidence="1 2">
    <name type="scientific">Apiotrichum porosum</name>
    <dbReference type="NCBI Taxonomy" id="105984"/>
    <lineage>
        <taxon>Eukaryota</taxon>
        <taxon>Fungi</taxon>
        <taxon>Dikarya</taxon>
        <taxon>Basidiomycota</taxon>
        <taxon>Agaricomycotina</taxon>
        <taxon>Tremellomycetes</taxon>
        <taxon>Trichosporonales</taxon>
        <taxon>Trichosporonaceae</taxon>
        <taxon>Apiotrichum</taxon>
    </lineage>
</organism>
<dbReference type="EMBL" id="RSCE01000002">
    <property type="protein sequence ID" value="RSH86417.1"/>
    <property type="molecule type" value="Genomic_DNA"/>
</dbReference>
<reference evidence="1 2" key="1">
    <citation type="submission" date="2018-11" db="EMBL/GenBank/DDBJ databases">
        <title>Genome sequence of Apiotrichum porosum DSM 27194.</title>
        <authorList>
            <person name="Aliyu H."/>
            <person name="Gorte O."/>
            <person name="Ochsenreither K."/>
        </authorList>
    </citation>
    <scope>NUCLEOTIDE SEQUENCE [LARGE SCALE GENOMIC DNA]</scope>
    <source>
        <strain evidence="1 2">DSM 27194</strain>
    </source>
</reference>
<proteinExistence type="predicted"/>
<comment type="caution">
    <text evidence="1">The sequence shown here is derived from an EMBL/GenBank/DDBJ whole genome shotgun (WGS) entry which is preliminary data.</text>
</comment>
<keyword evidence="2" id="KW-1185">Reference proteome</keyword>
<dbReference type="GeneID" id="39589210"/>
<dbReference type="RefSeq" id="XP_028479202.1">
    <property type="nucleotide sequence ID" value="XM_028620230.1"/>
</dbReference>
<sequence>MGTEVTGAAVSAATQLQDVKHRRVLEWLDAQWTEGDRLKLFEHVLKVVRYASPYMISGRSELACKAAFRSVYQQHFAQVVNNEAMIDRYICPPDDYLAVTSPDYFTWREIRTILAVTNQIARRVDFTGVIPGRGHKGCAIGWRDLYDDIKPREPIPREPSRLPSSVDQCLAHLTDKQRLNMEQWAADKLIPREHAMVVYHVIRMAVRELSFTGLLPGRSNEACKNAFRTVAGLCANSLGPCPEYELICPVTPTRQSLRAPPRSQPARRIDNFTPDELETIVRHASKYAGQLTMSGVVPGREGSECKRAWTGFLVDMVLEHALHPLYAVNWNGEAVMPEQVTPGGFDSLTVYAQVF</sequence>
<dbReference type="Proteomes" id="UP000279236">
    <property type="component" value="Unassembled WGS sequence"/>
</dbReference>
<evidence type="ECO:0000313" key="1">
    <source>
        <dbReference type="EMBL" id="RSH86417.1"/>
    </source>
</evidence>
<protein>
    <submittedName>
        <fullName evidence="1">Uncharacterized protein</fullName>
    </submittedName>
</protein>
<gene>
    <name evidence="1" type="ORF">EHS24_004667</name>
</gene>
<name>A0A427Y5P6_9TREE</name>
<accession>A0A427Y5P6</accession>